<gene>
    <name evidence="10" type="ORF">HINF_LOCUS27075</name>
    <name evidence="8" type="ORF">HINF_LOCUS31819</name>
    <name evidence="9" type="ORF">HINF_LOCUS42376</name>
    <name evidence="11" type="ORF">HINF_LOCUS53639</name>
</gene>
<accession>A0AA86PQ85</accession>
<evidence type="ECO:0000313" key="11">
    <source>
        <dbReference type="EMBL" id="CAL6068721.1"/>
    </source>
</evidence>
<evidence type="ECO:0000313" key="8">
    <source>
        <dbReference type="EMBL" id="CAI9944174.1"/>
    </source>
</evidence>
<dbReference type="PIRSF" id="PIRSF001435">
    <property type="entry name" value="Nth"/>
    <property type="match status" value="1"/>
</dbReference>
<dbReference type="EMBL" id="CAXDID020000083">
    <property type="protein sequence ID" value="CAL6019695.1"/>
    <property type="molecule type" value="Genomic_DNA"/>
</dbReference>
<dbReference type="FunFam" id="1.10.340.30:FF:000001">
    <property type="entry name" value="Endonuclease III"/>
    <property type="match status" value="1"/>
</dbReference>
<evidence type="ECO:0000256" key="4">
    <source>
        <dbReference type="ARBA" id="ARBA00023204"/>
    </source>
</evidence>
<dbReference type="SMART" id="SM00478">
    <property type="entry name" value="ENDO3c"/>
    <property type="match status" value="1"/>
</dbReference>
<dbReference type="GO" id="GO:0006285">
    <property type="term" value="P:base-excision repair, AP site formation"/>
    <property type="evidence" value="ECO:0007669"/>
    <property type="project" value="UniProtKB-ARBA"/>
</dbReference>
<evidence type="ECO:0000256" key="3">
    <source>
        <dbReference type="ARBA" id="ARBA00022801"/>
    </source>
</evidence>
<dbReference type="InterPro" id="IPR003265">
    <property type="entry name" value="HhH-GPD_domain"/>
</dbReference>
<keyword evidence="8" id="KW-0540">Nuclease</keyword>
<comment type="caution">
    <text evidence="8">The sequence shown here is derived from an EMBL/GenBank/DDBJ whole genome shotgun (WGS) entry which is preliminary data.</text>
</comment>
<dbReference type="EMBL" id="CATOUU010000850">
    <property type="protein sequence ID" value="CAI9954731.1"/>
    <property type="molecule type" value="Genomic_DNA"/>
</dbReference>
<keyword evidence="8" id="KW-0255">Endonuclease</keyword>
<dbReference type="InterPro" id="IPR023170">
    <property type="entry name" value="HhH_base_excis_C"/>
</dbReference>
<reference evidence="10 12" key="2">
    <citation type="submission" date="2024-07" db="EMBL/GenBank/DDBJ databases">
        <authorList>
            <person name="Akdeniz Z."/>
        </authorList>
    </citation>
    <scope>NUCLEOTIDE SEQUENCE [LARGE SCALE GENOMIC DNA]</scope>
</reference>
<dbReference type="AlphaFoldDB" id="A0AA86PQ85"/>
<keyword evidence="6" id="KW-0326">Glycosidase</keyword>
<dbReference type="Proteomes" id="UP001642409">
    <property type="component" value="Unassembled WGS sequence"/>
</dbReference>
<dbReference type="GO" id="GO:0005634">
    <property type="term" value="C:nucleus"/>
    <property type="evidence" value="ECO:0007669"/>
    <property type="project" value="TreeGrafter"/>
</dbReference>
<keyword evidence="12" id="KW-1185">Reference proteome</keyword>
<keyword evidence="5" id="KW-0456">Lyase</keyword>
<evidence type="ECO:0000313" key="12">
    <source>
        <dbReference type="Proteomes" id="UP001642409"/>
    </source>
</evidence>
<proteinExistence type="inferred from homology"/>
<evidence type="ECO:0000256" key="5">
    <source>
        <dbReference type="ARBA" id="ARBA00023239"/>
    </source>
</evidence>
<feature type="domain" description="HhH-GPD" evidence="7">
    <location>
        <begin position="36"/>
        <end position="207"/>
    </location>
</feature>
<evidence type="ECO:0000313" key="10">
    <source>
        <dbReference type="EMBL" id="CAL6019695.1"/>
    </source>
</evidence>
<protein>
    <submittedName>
        <fullName evidence="8">Endonuclease III</fullName>
    </submittedName>
    <submittedName>
        <fullName evidence="10">Endonuclease_III</fullName>
    </submittedName>
</protein>
<evidence type="ECO:0000256" key="2">
    <source>
        <dbReference type="ARBA" id="ARBA00022763"/>
    </source>
</evidence>
<sequence>MRSTDIPDVDKYGAHMLSNSNNTPDGRFRYLVALLLSSQTRDPVTAAAICRLDQHLPIKTYSEEYANSTVTKMDEILEHNLTIRNVRESDVDALKMLIKPVGFYNKKAEYLKKIADTIDDVPNTIKGLTNLPGIGLKMANICLQVCYNSVQGIAIDTHMQRICQKLGWGGKDDISANPNQVAKDLEEWVPKEYWADLNPLVVGFGQVWCSALHPKCSDCLIYDNCLWSEKSEFRKKKPVVK</sequence>
<organism evidence="8">
    <name type="scientific">Hexamita inflata</name>
    <dbReference type="NCBI Taxonomy" id="28002"/>
    <lineage>
        <taxon>Eukaryota</taxon>
        <taxon>Metamonada</taxon>
        <taxon>Diplomonadida</taxon>
        <taxon>Hexamitidae</taxon>
        <taxon>Hexamitinae</taxon>
        <taxon>Hexamita</taxon>
    </lineage>
</organism>
<keyword evidence="2" id="KW-0227">DNA damage</keyword>
<dbReference type="InterPro" id="IPR011257">
    <property type="entry name" value="DNA_glycosylase"/>
</dbReference>
<dbReference type="GO" id="GO:0006289">
    <property type="term" value="P:nucleotide-excision repair"/>
    <property type="evidence" value="ECO:0007669"/>
    <property type="project" value="TreeGrafter"/>
</dbReference>
<evidence type="ECO:0000259" key="7">
    <source>
        <dbReference type="SMART" id="SM00478"/>
    </source>
</evidence>
<dbReference type="EMBL" id="CATOUU010000721">
    <property type="protein sequence ID" value="CAI9944174.1"/>
    <property type="molecule type" value="Genomic_DNA"/>
</dbReference>
<reference evidence="8" key="1">
    <citation type="submission" date="2023-06" db="EMBL/GenBank/DDBJ databases">
        <authorList>
            <person name="Kurt Z."/>
        </authorList>
    </citation>
    <scope>NUCLEOTIDE SEQUENCE</scope>
</reference>
<dbReference type="GO" id="GO:0016829">
    <property type="term" value="F:lyase activity"/>
    <property type="evidence" value="ECO:0007669"/>
    <property type="project" value="UniProtKB-KW"/>
</dbReference>
<dbReference type="CDD" id="cd00056">
    <property type="entry name" value="ENDO3c"/>
    <property type="match status" value="1"/>
</dbReference>
<keyword evidence="3" id="KW-0378">Hydrolase</keyword>
<dbReference type="Gene3D" id="1.10.1670.10">
    <property type="entry name" value="Helix-hairpin-Helix base-excision DNA repair enzymes (C-terminal)"/>
    <property type="match status" value="1"/>
</dbReference>
<dbReference type="GO" id="GO:0000703">
    <property type="term" value="F:oxidized pyrimidine nucleobase lesion DNA N-glycosylase activity"/>
    <property type="evidence" value="ECO:0007669"/>
    <property type="project" value="UniProtKB-ARBA"/>
</dbReference>
<evidence type="ECO:0000256" key="1">
    <source>
        <dbReference type="ARBA" id="ARBA00008343"/>
    </source>
</evidence>
<name>A0AA86PQ85_9EUKA</name>
<dbReference type="Gene3D" id="1.10.340.30">
    <property type="entry name" value="Hypothetical protein, domain 2"/>
    <property type="match status" value="1"/>
</dbReference>
<dbReference type="EMBL" id="CAXDID020000274">
    <property type="protein sequence ID" value="CAL6068721.1"/>
    <property type="molecule type" value="Genomic_DNA"/>
</dbReference>
<keyword evidence="4" id="KW-0234">DNA repair</keyword>
<dbReference type="GO" id="GO:0003906">
    <property type="term" value="F:DNA-(apurinic or apyrimidinic site) endonuclease activity"/>
    <property type="evidence" value="ECO:0007669"/>
    <property type="project" value="TreeGrafter"/>
</dbReference>
<comment type="similarity">
    <text evidence="1">Belongs to the Nth/MutY family.</text>
</comment>
<evidence type="ECO:0000313" key="9">
    <source>
        <dbReference type="EMBL" id="CAI9954731.1"/>
    </source>
</evidence>
<dbReference type="PANTHER" id="PTHR43286:SF1">
    <property type="entry name" value="ENDONUCLEASE III-LIKE PROTEIN 1"/>
    <property type="match status" value="1"/>
</dbReference>
<dbReference type="SUPFAM" id="SSF48150">
    <property type="entry name" value="DNA-glycosylase"/>
    <property type="match status" value="1"/>
</dbReference>
<dbReference type="PANTHER" id="PTHR43286">
    <property type="entry name" value="ENDONUCLEASE III-LIKE PROTEIN 1"/>
    <property type="match status" value="1"/>
</dbReference>
<dbReference type="Pfam" id="PF00730">
    <property type="entry name" value="HhH-GPD"/>
    <property type="match status" value="1"/>
</dbReference>
<evidence type="ECO:0000256" key="6">
    <source>
        <dbReference type="ARBA" id="ARBA00023295"/>
    </source>
</evidence>